<name>A0ABR1REB5_9PEZI</name>
<keyword evidence="2 10" id="KW-0808">Transferase</keyword>
<feature type="compositionally biased region" description="Polar residues" evidence="12">
    <location>
        <begin position="1657"/>
        <end position="1676"/>
    </location>
</feature>
<feature type="compositionally biased region" description="Low complexity" evidence="12">
    <location>
        <begin position="1626"/>
        <end position="1640"/>
    </location>
</feature>
<feature type="compositionally biased region" description="Polar residues" evidence="12">
    <location>
        <begin position="308"/>
        <end position="324"/>
    </location>
</feature>
<feature type="compositionally biased region" description="Polar residues" evidence="12">
    <location>
        <begin position="761"/>
        <end position="776"/>
    </location>
</feature>
<dbReference type="Gene3D" id="3.30.810.10">
    <property type="entry name" value="2-Layer Sandwich"/>
    <property type="match status" value="1"/>
</dbReference>
<organism evidence="15 16">
    <name type="scientific">Apiospora marii</name>
    <dbReference type="NCBI Taxonomy" id="335849"/>
    <lineage>
        <taxon>Eukaryota</taxon>
        <taxon>Fungi</taxon>
        <taxon>Dikarya</taxon>
        <taxon>Ascomycota</taxon>
        <taxon>Pezizomycotina</taxon>
        <taxon>Sordariomycetes</taxon>
        <taxon>Xylariomycetidae</taxon>
        <taxon>Amphisphaeriales</taxon>
        <taxon>Apiosporaceae</taxon>
        <taxon>Apiospora</taxon>
    </lineage>
</organism>
<sequence length="2492" mass="276460">MSGKNVQSQLPPSLLASQSETRPRRDSLASASVISSQADKEQLAQALDKIHTSANQRDILTTFNDLSPPPDASASPESKGFAGELVQHGFSGLYTRLKEAVGVSGKEKATLQDDGDSQDTASKRSFSTTATTSKASMASLPRVETGMTSSTLNSNLSDPTVSTVPSGALPSEGQPQQHQPTKPSSATGLSTSATSKSASSSRQAIPNLTKASATVAPVTVSAYKDGPRAAHSSRNEEGSSRSSGQRKSIGRASDGPLSATAMEGPIKYDTFESKNVGLGALDNLSVPQHARLGSDGNLDSPISPVKGSISSTAGSVHSVNQDNRSLPPARATARDAGRRPAVIDRISGSRSRGSHSRSSSVSQSTAEPSVVSTSAHYKVQHDSFGRDDKPQRMNSGGYKIPGTTTHEGAPEMVSATLEHMRKQVLSKDFWMADETCKECFLCGALFTAFRRKHHCRTCGCIFDSRCTSIISGQKFGVQGTLRVCKTCLEIISQREDGNMSDDSADDSYLPAIFRSNTKSVTLKLPKSDRDSGSISERPEEEDEDNRTLTTPMMAIPATRRIGESSDRNSAVLEIDAPQLSRPSSSRSLKSLAGRPQSSAHGHRRHHSKHNFLSRFKAAPPEPEDRAPFRRSANEEMAKKGGLPAFHDDNVIDPDLAPFMSDESSGDEQMSIFQTLTSNEPNPSSFDQDKVSLGPYMPNRRNRTRGQADKSVSGFSFTSRGFDDGPSLYRRPSRRRNMSTASATGHHLRSPRPKSAHLRLGPTNSTDTLSLYDNTMQGDLPRLTRSSSMKGDKEPKVELNPASLLHVRRLLRQLLEDTSVPNANAWEKALIPILLKCTTSVDPDIDERGDDIDIRHYVKLKKIPGGRPGDTSYVSGVIFTKKLALKSMPRRMTGPPVVIVGFPIEYRRHAQHFLSLQPVIDEEKEFLRRIVDRLLALRPQLILAEKSVSGLALQYLAEANVAVAYNVKPSVLSAVARCLDTPIISSIDMLSLPPGRLGVGKAASFEVKTFVNEDIPGRKKTYIFLAGSQEQLGCTIALRGAPTSVLSKIKRITEFMVYVVYNLKLESCLMQDSSLQLPTSEEMATGYSQPVTESMLSLKTQDSATSSVRQRTMSAMTVDDSLQTQESNGSAVAVPEVPSISHALQLTDNLISLHESHGRASSESLVPDDVPMPTYYSDMVAKYQTKLLSASPFVRFSQPYLLMKAREQERKLVHLKKLRDQDVVEERADDEKPKPQKFQLIKPQMVHEIGQKAPRHIMEVLHAVHDAEYDKALYNYQTQTRQWENYIQGNLDLFEPYAHQNIVVLHSVICTETKIPCVEPGLIAIAFYDEHAEENSSMDPDCTLGQYIEDVCFSAETICASTSCDKKMHQHHRTYVHGEARITFFIEQDTRGKPRRENITMWSYCKLCKRETAEMEMSKGTWKYSFGKYLELSFWSRGTRLVKFEGDDGWECPHDHHRDHIRYFGIHDKVVRVHYDPIDLLEIIVPRARITWKVEHDLNLKNEIFTSCQDRWARFTTSVKARLKAIKLDNIPVEKSEACKAEMEKMNKKLQEEHVALLRKLQDAYMNSKYYEVIPLNVVLREMLEKVTDWDAIFAKFEVDFLPTEKDIRRLTMLQLRKMFTDESKESLSSTDTTTEMTETTDLTEKSSQATVPEPETKPSTQPQDPDSSLLSEKSQPPTVPATPIETPLERVEPLDLATPKDVITPSFDSSLGGSVEQTPKPLESASTPSTSQPTTAPSTNQPATPIEAPTSPTTSAPSASVTEQIEQLRRKQQAIVLEEAKGLATGEGDATKNAREMPKAPERGSSRRMGLHVSPPMVRAISQPVNNIPSMSRSQSGVGKTLFALGKDKGKTPTSEIPPGADVRKVPTNESVKGDKKLFGLRSRNSVKSSIPRFVGKKKDTTRVSTLAKHFEQLSREFEKERKKDQKNRAAKMSYSRAILQRSSTRAIVEVYEDPDEAAHEPGPGVDESLIGKDPTDLKADGHHSAAAKEPTDPLEHPIETPLSPLTENVPAEEHTTETETDDHAHVTSQAQTDDEQGNSDTEQSLLEGTIEEIAESIDSSTEIPLELPKQDKMNFMKVLTNFWAERSASEWPALDYPLNATDHIFIDSDIIVREDEPSSLIAFALSCEDYRAKASRFHGQRGGSQESFSDKSTDYGFGEWVDVSDEALEASFIRETSSHLKYQFNEGSAKMLVKIFYAEQFDALRRKCGVAPRIVECLSRCLKFDSRGGKTKSVFLKTQDDRLMMKSLSPIETSAFLKFAPSYFGIMAEALFHDLPSVIAKMLGFFQVIIKNPVTNTEIKLDLLLMENLFYDRAPTRIFDLKGSMRNRKIQSTGEQNEVLLDENMVEFIWESPLFAREHSKKLLRASVWNDTLFLARQNVMDYSLMVAVDEVKKELVVGIIDCIRTYTWDKTLESWIKGRGFAGGGRNRPTVTSPKEYKSRFREAMARYILQAPNCWHQFNMPVLAARPHVPGNIGGDEPVMKDPGAPPAM</sequence>
<feature type="compositionally biased region" description="Basic and acidic residues" evidence="12">
    <location>
        <begin position="332"/>
        <end position="342"/>
    </location>
</feature>
<accession>A0ABR1REB5</accession>
<evidence type="ECO:0000256" key="7">
    <source>
        <dbReference type="ARBA" id="ARBA00022833"/>
    </source>
</evidence>
<feature type="region of interest" description="Disordered" evidence="12">
    <location>
        <begin position="523"/>
        <end position="627"/>
    </location>
</feature>
<feature type="compositionally biased region" description="Basic and acidic residues" evidence="12">
    <location>
        <begin position="2012"/>
        <end position="2026"/>
    </location>
</feature>
<keyword evidence="8 10" id="KW-0067">ATP-binding</keyword>
<keyword evidence="4 10" id="KW-0547">Nucleotide-binding</keyword>
<feature type="compositionally biased region" description="Polar residues" evidence="12">
    <location>
        <begin position="1706"/>
        <end position="1717"/>
    </location>
</feature>
<feature type="compositionally biased region" description="Low complexity" evidence="12">
    <location>
        <begin position="579"/>
        <end position="591"/>
    </location>
</feature>
<dbReference type="Gene3D" id="3.30.800.10">
    <property type="entry name" value="Phosphatidylinositol Phosphate Kinase II Beta"/>
    <property type="match status" value="1"/>
</dbReference>
<evidence type="ECO:0000256" key="8">
    <source>
        <dbReference type="ARBA" id="ARBA00022840"/>
    </source>
</evidence>
<dbReference type="SUPFAM" id="SSF52029">
    <property type="entry name" value="GroEL apical domain-like"/>
    <property type="match status" value="1"/>
</dbReference>
<evidence type="ECO:0000256" key="9">
    <source>
        <dbReference type="PROSITE-ProRule" id="PRU00091"/>
    </source>
</evidence>
<feature type="region of interest" description="Disordered" evidence="12">
    <location>
        <begin position="224"/>
        <end position="261"/>
    </location>
</feature>
<feature type="region of interest" description="Disordered" evidence="12">
    <location>
        <begin position="61"/>
        <end position="80"/>
    </location>
</feature>
<keyword evidence="6 10" id="KW-0418">Kinase</keyword>
<keyword evidence="3" id="KW-0479">Metal-binding</keyword>
<feature type="domain" description="FYVE-type" evidence="13">
    <location>
        <begin position="433"/>
        <end position="492"/>
    </location>
</feature>
<dbReference type="CDD" id="cd17300">
    <property type="entry name" value="PIPKc_PIKfyve"/>
    <property type="match status" value="1"/>
</dbReference>
<dbReference type="Pfam" id="PF00118">
    <property type="entry name" value="Cpn60_TCP1"/>
    <property type="match status" value="1"/>
</dbReference>
<dbReference type="InterPro" id="IPR002423">
    <property type="entry name" value="Cpn60/GroEL/TCP-1"/>
</dbReference>
<feature type="compositionally biased region" description="Low complexity" evidence="12">
    <location>
        <begin position="1724"/>
        <end position="1760"/>
    </location>
</feature>
<feature type="compositionally biased region" description="Polar residues" evidence="12">
    <location>
        <begin position="146"/>
        <end position="165"/>
    </location>
</feature>
<evidence type="ECO:0000256" key="10">
    <source>
        <dbReference type="PROSITE-ProRule" id="PRU00781"/>
    </source>
</evidence>
<dbReference type="PANTHER" id="PTHR45748:SF7">
    <property type="entry name" value="1-PHOSPHATIDYLINOSITOL 3-PHOSPHATE 5-KINASE-RELATED"/>
    <property type="match status" value="1"/>
</dbReference>
<keyword evidence="7" id="KW-0862">Zinc</keyword>
<feature type="region of interest" description="Disordered" evidence="12">
    <location>
        <begin position="1916"/>
        <end position="2044"/>
    </location>
</feature>
<feature type="compositionally biased region" description="Basic and acidic residues" evidence="12">
    <location>
        <begin position="225"/>
        <end position="239"/>
    </location>
</feature>
<feature type="region of interest" description="Disordered" evidence="12">
    <location>
        <begin position="292"/>
        <end position="407"/>
    </location>
</feature>
<evidence type="ECO:0000313" key="15">
    <source>
        <dbReference type="EMBL" id="KAK8008967.1"/>
    </source>
</evidence>
<dbReference type="InterPro" id="IPR044769">
    <property type="entry name" value="PIKfyve_PIPKc"/>
</dbReference>
<dbReference type="EC" id="2.7.1.150" evidence="1"/>
<dbReference type="InterPro" id="IPR017455">
    <property type="entry name" value="Znf_FYVE-rel"/>
</dbReference>
<dbReference type="InterPro" id="IPR027484">
    <property type="entry name" value="PInositol-4-P-5-kinase_N"/>
</dbReference>
<evidence type="ECO:0000259" key="13">
    <source>
        <dbReference type="PROSITE" id="PS50178"/>
    </source>
</evidence>
<feature type="region of interest" description="Disordered" evidence="12">
    <location>
        <begin position="101"/>
        <end position="210"/>
    </location>
</feature>
<dbReference type="EMBL" id="JAQQWI010000016">
    <property type="protein sequence ID" value="KAK8008967.1"/>
    <property type="molecule type" value="Genomic_DNA"/>
</dbReference>
<feature type="compositionally biased region" description="Basic and acidic residues" evidence="12">
    <location>
        <begin position="1916"/>
        <end position="1928"/>
    </location>
</feature>
<evidence type="ECO:0000256" key="2">
    <source>
        <dbReference type="ARBA" id="ARBA00022679"/>
    </source>
</evidence>
<dbReference type="Pfam" id="PF01504">
    <property type="entry name" value="PIP5K"/>
    <property type="match status" value="2"/>
</dbReference>
<evidence type="ECO:0000256" key="1">
    <source>
        <dbReference type="ARBA" id="ARBA00012009"/>
    </source>
</evidence>
<feature type="compositionally biased region" description="Low complexity" evidence="12">
    <location>
        <begin position="240"/>
        <end position="251"/>
    </location>
</feature>
<comment type="caution">
    <text evidence="15">The sequence shown here is derived from an EMBL/GenBank/DDBJ whole genome shotgun (WGS) entry which is preliminary data.</text>
</comment>
<feature type="domain" description="PIPK" evidence="14">
    <location>
        <begin position="2132"/>
        <end position="2451"/>
    </location>
</feature>
<protein>
    <recommendedName>
        <fullName evidence="1">1-phosphatidylinositol-3-phosphate 5-kinase</fullName>
        <ecNumber evidence="1">2.7.1.150</ecNumber>
    </recommendedName>
</protein>
<dbReference type="PROSITE" id="PS51455">
    <property type="entry name" value="PIPK"/>
    <property type="match status" value="1"/>
</dbReference>
<reference evidence="15 16" key="1">
    <citation type="submission" date="2023-01" db="EMBL/GenBank/DDBJ databases">
        <title>Analysis of 21 Apiospora genomes using comparative genomics revels a genus with tremendous synthesis potential of carbohydrate active enzymes and secondary metabolites.</title>
        <authorList>
            <person name="Sorensen T."/>
        </authorList>
    </citation>
    <scope>NUCLEOTIDE SEQUENCE [LARGE SCALE GENOMIC DNA]</scope>
    <source>
        <strain evidence="15 16">CBS 20057</strain>
    </source>
</reference>
<evidence type="ECO:0000256" key="11">
    <source>
        <dbReference type="SAM" id="Coils"/>
    </source>
</evidence>
<dbReference type="SMART" id="SM00330">
    <property type="entry name" value="PIPKc"/>
    <property type="match status" value="1"/>
</dbReference>
<evidence type="ECO:0000259" key="14">
    <source>
        <dbReference type="PROSITE" id="PS51455"/>
    </source>
</evidence>
<feature type="coiled-coil region" evidence="11">
    <location>
        <begin position="1532"/>
        <end position="1566"/>
    </location>
</feature>
<dbReference type="SUPFAM" id="SSF57903">
    <property type="entry name" value="FYVE/PHD zinc finger"/>
    <property type="match status" value="1"/>
</dbReference>
<dbReference type="InterPro" id="IPR013083">
    <property type="entry name" value="Znf_RING/FYVE/PHD"/>
</dbReference>
<feature type="region of interest" description="Disordered" evidence="12">
    <location>
        <begin position="1620"/>
        <end position="1812"/>
    </location>
</feature>
<dbReference type="Proteomes" id="UP001396898">
    <property type="component" value="Unassembled WGS sequence"/>
</dbReference>
<feature type="compositionally biased region" description="Low complexity" evidence="12">
    <location>
        <begin position="123"/>
        <end position="139"/>
    </location>
</feature>
<evidence type="ECO:0000313" key="16">
    <source>
        <dbReference type="Proteomes" id="UP001396898"/>
    </source>
</evidence>
<dbReference type="SMART" id="SM00064">
    <property type="entry name" value="FYVE"/>
    <property type="match status" value="1"/>
</dbReference>
<feature type="compositionally biased region" description="Low complexity" evidence="12">
    <location>
        <begin position="184"/>
        <end position="201"/>
    </location>
</feature>
<dbReference type="Gene3D" id="3.30.40.10">
    <property type="entry name" value="Zinc/RING finger domain, C3HC4 (zinc finger)"/>
    <property type="match status" value="1"/>
</dbReference>
<proteinExistence type="predicted"/>
<feature type="compositionally biased region" description="Low complexity" evidence="12">
    <location>
        <begin position="7"/>
        <end position="19"/>
    </location>
</feature>
<dbReference type="PANTHER" id="PTHR45748">
    <property type="entry name" value="1-PHOSPHATIDYLINOSITOL 3-PHOSPHATE 5-KINASE-RELATED"/>
    <property type="match status" value="1"/>
</dbReference>
<feature type="compositionally biased region" description="Polar residues" evidence="12">
    <location>
        <begin position="173"/>
        <end position="183"/>
    </location>
</feature>
<feature type="region of interest" description="Disordered" evidence="12">
    <location>
        <begin position="722"/>
        <end position="778"/>
    </location>
</feature>
<keyword evidence="5 9" id="KW-0863">Zinc-finger</keyword>
<dbReference type="InterPro" id="IPR027483">
    <property type="entry name" value="PInositol-4-P-4/5-kinase_C_sf"/>
</dbReference>
<dbReference type="PROSITE" id="PS50178">
    <property type="entry name" value="ZF_FYVE"/>
    <property type="match status" value="1"/>
</dbReference>
<feature type="compositionally biased region" description="Basic and acidic residues" evidence="12">
    <location>
        <begin position="1970"/>
        <end position="1984"/>
    </location>
</feature>
<feature type="region of interest" description="Disordered" evidence="12">
    <location>
        <begin position="1"/>
        <end position="38"/>
    </location>
</feature>
<feature type="compositionally biased region" description="Polar residues" evidence="12">
    <location>
        <begin position="365"/>
        <end position="375"/>
    </location>
</feature>
<feature type="compositionally biased region" description="Basic residues" evidence="12">
    <location>
        <begin position="745"/>
        <end position="756"/>
    </location>
</feature>
<dbReference type="CDD" id="cd03334">
    <property type="entry name" value="Fab1_TCP"/>
    <property type="match status" value="1"/>
</dbReference>
<feature type="compositionally biased region" description="Basic and acidic residues" evidence="12">
    <location>
        <begin position="1789"/>
        <end position="1805"/>
    </location>
</feature>
<dbReference type="InterPro" id="IPR002498">
    <property type="entry name" value="PInositol-4-P-4/5-kinase_core"/>
</dbReference>
<feature type="compositionally biased region" description="Basic and acidic residues" evidence="12">
    <location>
        <begin position="1990"/>
        <end position="1999"/>
    </location>
</feature>
<feature type="region of interest" description="Disordered" evidence="12">
    <location>
        <begin position="639"/>
        <end position="666"/>
    </location>
</feature>
<evidence type="ECO:0000256" key="3">
    <source>
        <dbReference type="ARBA" id="ARBA00022723"/>
    </source>
</evidence>
<evidence type="ECO:0000256" key="6">
    <source>
        <dbReference type="ARBA" id="ARBA00022777"/>
    </source>
</evidence>
<keyword evidence="11" id="KW-0175">Coiled coil</keyword>
<feature type="region of interest" description="Disordered" evidence="12">
    <location>
        <begin position="1845"/>
        <end position="1867"/>
    </location>
</feature>
<feature type="compositionally biased region" description="Low complexity" evidence="12">
    <location>
        <begin position="345"/>
        <end position="364"/>
    </location>
</feature>
<dbReference type="InterPro" id="IPR011011">
    <property type="entry name" value="Znf_FYVE_PHD"/>
</dbReference>
<dbReference type="Gene3D" id="3.50.7.10">
    <property type="entry name" value="GroEL"/>
    <property type="match status" value="1"/>
</dbReference>
<evidence type="ECO:0000256" key="4">
    <source>
        <dbReference type="ARBA" id="ARBA00022741"/>
    </source>
</evidence>
<feature type="compositionally biased region" description="Basic and acidic residues" evidence="12">
    <location>
        <begin position="379"/>
        <end position="391"/>
    </location>
</feature>
<feature type="compositionally biased region" description="Basic residues" evidence="12">
    <location>
        <begin position="600"/>
        <end position="611"/>
    </location>
</feature>
<evidence type="ECO:0000256" key="5">
    <source>
        <dbReference type="ARBA" id="ARBA00022771"/>
    </source>
</evidence>
<evidence type="ECO:0000256" key="12">
    <source>
        <dbReference type="SAM" id="MobiDB-lite"/>
    </source>
</evidence>
<keyword evidence="16" id="KW-1185">Reference proteome</keyword>
<gene>
    <name evidence="15" type="ORF">PG991_011518</name>
</gene>
<dbReference type="InterPro" id="IPR027409">
    <property type="entry name" value="GroEL-like_apical_dom_sf"/>
</dbReference>
<dbReference type="Pfam" id="PF01363">
    <property type="entry name" value="FYVE"/>
    <property type="match status" value="1"/>
</dbReference>
<dbReference type="SUPFAM" id="SSF56104">
    <property type="entry name" value="SAICAR synthase-like"/>
    <property type="match status" value="1"/>
</dbReference>
<dbReference type="InterPro" id="IPR000306">
    <property type="entry name" value="Znf_FYVE"/>
</dbReference>